<organism evidence="2 3">
    <name type="scientific">Anisodus acutangulus</name>
    <dbReference type="NCBI Taxonomy" id="402998"/>
    <lineage>
        <taxon>Eukaryota</taxon>
        <taxon>Viridiplantae</taxon>
        <taxon>Streptophyta</taxon>
        <taxon>Embryophyta</taxon>
        <taxon>Tracheophyta</taxon>
        <taxon>Spermatophyta</taxon>
        <taxon>Magnoliopsida</taxon>
        <taxon>eudicotyledons</taxon>
        <taxon>Gunneridae</taxon>
        <taxon>Pentapetalae</taxon>
        <taxon>asterids</taxon>
        <taxon>lamiids</taxon>
        <taxon>Solanales</taxon>
        <taxon>Solanaceae</taxon>
        <taxon>Solanoideae</taxon>
        <taxon>Hyoscyameae</taxon>
        <taxon>Anisodus</taxon>
    </lineage>
</organism>
<dbReference type="AlphaFoldDB" id="A0A9Q1LBK8"/>
<evidence type="ECO:0000313" key="3">
    <source>
        <dbReference type="Proteomes" id="UP001152561"/>
    </source>
</evidence>
<reference evidence="3" key="1">
    <citation type="journal article" date="2023" name="Proc. Natl. Acad. Sci. U.S.A.">
        <title>Genomic and structural basis for evolution of tropane alkaloid biosynthesis.</title>
        <authorList>
            <person name="Wanga Y.-J."/>
            <person name="Taina T."/>
            <person name="Yua J.-Y."/>
            <person name="Lia J."/>
            <person name="Xua B."/>
            <person name="Chenc J."/>
            <person name="D'Auriad J.C."/>
            <person name="Huanga J.-P."/>
            <person name="Huanga S.-X."/>
        </authorList>
    </citation>
    <scope>NUCLEOTIDE SEQUENCE [LARGE SCALE GENOMIC DNA]</scope>
    <source>
        <strain evidence="3">cv. KIB-2019</strain>
    </source>
</reference>
<proteinExistence type="predicted"/>
<gene>
    <name evidence="2" type="ORF">K7X08_006889</name>
</gene>
<evidence type="ECO:0000313" key="2">
    <source>
        <dbReference type="EMBL" id="KAJ8533565.1"/>
    </source>
</evidence>
<evidence type="ECO:0000256" key="1">
    <source>
        <dbReference type="SAM" id="MobiDB-lite"/>
    </source>
</evidence>
<dbReference type="EMBL" id="JAJAGQ010000019">
    <property type="protein sequence ID" value="KAJ8533565.1"/>
    <property type="molecule type" value="Genomic_DNA"/>
</dbReference>
<dbReference type="Proteomes" id="UP001152561">
    <property type="component" value="Unassembled WGS sequence"/>
</dbReference>
<feature type="compositionally biased region" description="Basic and acidic residues" evidence="1">
    <location>
        <begin position="54"/>
        <end position="73"/>
    </location>
</feature>
<protein>
    <submittedName>
        <fullName evidence="2">Uncharacterized protein</fullName>
    </submittedName>
</protein>
<comment type="caution">
    <text evidence="2">The sequence shown here is derived from an EMBL/GenBank/DDBJ whole genome shotgun (WGS) entry which is preliminary data.</text>
</comment>
<sequence length="73" mass="7966">MAQKKDTKRTNQIAEKGRQAAFVCQTSVTESTGMNVTKMGDVITENEVENSEAIDGKITESETEIGRESRASV</sequence>
<keyword evidence="3" id="KW-1185">Reference proteome</keyword>
<name>A0A9Q1LBK8_9SOLA</name>
<accession>A0A9Q1LBK8</accession>
<feature type="region of interest" description="Disordered" evidence="1">
    <location>
        <begin position="49"/>
        <end position="73"/>
    </location>
</feature>